<keyword evidence="1" id="KW-0175">Coiled coil</keyword>
<gene>
    <name evidence="2" type="ORF">DQ392_33695</name>
</gene>
<reference evidence="2 3" key="1">
    <citation type="submission" date="2018-06" db="EMBL/GenBank/DDBJ databases">
        <title>Streptomyces reniochalinae sp. nov. and Streptomyces diacarnus sp. nov. from marine sponges.</title>
        <authorList>
            <person name="Li L."/>
        </authorList>
    </citation>
    <scope>NUCLEOTIDE SEQUENCE [LARGE SCALE GENOMIC DNA]</scope>
    <source>
        <strain evidence="2 3">LHW50302</strain>
    </source>
</reference>
<dbReference type="EMBL" id="QOIM01000058">
    <property type="protein sequence ID" value="RCG13259.1"/>
    <property type="molecule type" value="Genomic_DNA"/>
</dbReference>
<feature type="coiled-coil region" evidence="1">
    <location>
        <begin position="69"/>
        <end position="103"/>
    </location>
</feature>
<sequence>MPLTYHDVMTTRLSALTDAAEEWRKMGDRFGTLRTDYNTEVKKRVGDGDWQGEGFLAAMTASGVIRHEFEAAKKEAHAIAKNLEKAHREFKGFRDAIDDLVAEVKKAGYKVNGHTGEVTYDTDALSGEEARALKNDPGAQTAIQHKEDGYTADIKKLVQKVEDADAGIKLALETNVKDLDGRGDAQGFNSNAEGNPEKVEAVRTEYLSRQLEKNGKLEPEQAAELRRLVRDNSHDVTYSRMLLDRLGTDGTVELINSVHMAARETDTGDKEHYVAFEKGLANTLGTATKDTKSEFYKKWHADMRKTGLKRFDDALQRVVGEEPNKPRGYQTLLTLMEQGNPDSYSCEMLKDLGKRPAGGRGPRQGRR</sequence>
<accession>A0A367E677</accession>
<name>A0A367E677_9ACTN</name>
<organism evidence="2 3">
    <name type="scientific">Streptomyces reniochalinae</name>
    <dbReference type="NCBI Taxonomy" id="2250578"/>
    <lineage>
        <taxon>Bacteria</taxon>
        <taxon>Bacillati</taxon>
        <taxon>Actinomycetota</taxon>
        <taxon>Actinomycetes</taxon>
        <taxon>Kitasatosporales</taxon>
        <taxon>Streptomycetaceae</taxon>
        <taxon>Streptomyces</taxon>
    </lineage>
</organism>
<dbReference type="AlphaFoldDB" id="A0A367E677"/>
<comment type="caution">
    <text evidence="2">The sequence shown here is derived from an EMBL/GenBank/DDBJ whole genome shotgun (WGS) entry which is preliminary data.</text>
</comment>
<evidence type="ECO:0000313" key="3">
    <source>
        <dbReference type="Proteomes" id="UP000253507"/>
    </source>
</evidence>
<protein>
    <submittedName>
        <fullName evidence="2">Uncharacterized protein</fullName>
    </submittedName>
</protein>
<dbReference type="OrthoDB" id="3846417at2"/>
<proteinExistence type="predicted"/>
<dbReference type="Proteomes" id="UP000253507">
    <property type="component" value="Unassembled WGS sequence"/>
</dbReference>
<evidence type="ECO:0000256" key="1">
    <source>
        <dbReference type="SAM" id="Coils"/>
    </source>
</evidence>
<evidence type="ECO:0000313" key="2">
    <source>
        <dbReference type="EMBL" id="RCG13259.1"/>
    </source>
</evidence>
<dbReference type="RefSeq" id="WP_114019509.1">
    <property type="nucleotide sequence ID" value="NZ_QOIM01000058.1"/>
</dbReference>
<keyword evidence="3" id="KW-1185">Reference proteome</keyword>